<organism evidence="3 4">
    <name type="scientific">Rhizobium lentis</name>
    <dbReference type="NCBI Taxonomy" id="1138194"/>
    <lineage>
        <taxon>Bacteria</taxon>
        <taxon>Pseudomonadati</taxon>
        <taxon>Pseudomonadota</taxon>
        <taxon>Alphaproteobacteria</taxon>
        <taxon>Hyphomicrobiales</taxon>
        <taxon>Rhizobiaceae</taxon>
        <taxon>Rhizobium/Agrobacterium group</taxon>
        <taxon>Rhizobium</taxon>
    </lineage>
</organism>
<dbReference type="PANTHER" id="PTHR43861">
    <property type="entry name" value="TRANS-ACONITATE 2-METHYLTRANSFERASE-RELATED"/>
    <property type="match status" value="1"/>
</dbReference>
<evidence type="ECO:0000259" key="2">
    <source>
        <dbReference type="Pfam" id="PF13649"/>
    </source>
</evidence>
<keyword evidence="4" id="KW-1185">Reference proteome</keyword>
<dbReference type="Gene3D" id="3.40.50.150">
    <property type="entry name" value="Vaccinia Virus protein VP39"/>
    <property type="match status" value="1"/>
</dbReference>
<dbReference type="Gene3D" id="2.20.25.110">
    <property type="entry name" value="S-adenosyl-L-methionine-dependent methyltransferases"/>
    <property type="match status" value="1"/>
</dbReference>
<dbReference type="InterPro" id="IPR041698">
    <property type="entry name" value="Methyltransf_25"/>
</dbReference>
<proteinExistence type="predicted"/>
<dbReference type="InterPro" id="IPR029063">
    <property type="entry name" value="SAM-dependent_MTases_sf"/>
</dbReference>
<evidence type="ECO:0000313" key="3">
    <source>
        <dbReference type="EMBL" id="MBB5564525.1"/>
    </source>
</evidence>
<comment type="caution">
    <text evidence="3">The sequence shown here is derived from an EMBL/GenBank/DDBJ whole genome shotgun (WGS) entry which is preliminary data.</text>
</comment>
<keyword evidence="1 3" id="KW-0808">Transferase</keyword>
<dbReference type="GO" id="GO:0008168">
    <property type="term" value="F:methyltransferase activity"/>
    <property type="evidence" value="ECO:0007669"/>
    <property type="project" value="UniProtKB-KW"/>
</dbReference>
<dbReference type="SUPFAM" id="SSF53335">
    <property type="entry name" value="S-adenosyl-L-methionine-dependent methyltransferases"/>
    <property type="match status" value="1"/>
</dbReference>
<keyword evidence="3" id="KW-0489">Methyltransferase</keyword>
<reference evidence="3 4" key="1">
    <citation type="submission" date="2020-08" db="EMBL/GenBank/DDBJ databases">
        <title>Genomic Encyclopedia of Type Strains, Phase IV (KMG-V): Genome sequencing to study the core and pangenomes of soil and plant-associated prokaryotes.</title>
        <authorList>
            <person name="Whitman W."/>
        </authorList>
    </citation>
    <scope>NUCLEOTIDE SEQUENCE [LARGE SCALE GENOMIC DNA]</scope>
    <source>
        <strain evidence="3 4">SEMIA 4034</strain>
    </source>
</reference>
<dbReference type="GO" id="GO:0032259">
    <property type="term" value="P:methylation"/>
    <property type="evidence" value="ECO:0007669"/>
    <property type="project" value="UniProtKB-KW"/>
</dbReference>
<name>A0A7W9CYK4_9HYPH</name>
<protein>
    <submittedName>
        <fullName evidence="3">SAM-dependent methyltransferase</fullName>
    </submittedName>
</protein>
<dbReference type="CDD" id="cd02440">
    <property type="entry name" value="AdoMet_MTases"/>
    <property type="match status" value="1"/>
</dbReference>
<dbReference type="EMBL" id="JACHBC010000024">
    <property type="protein sequence ID" value="MBB5564525.1"/>
    <property type="molecule type" value="Genomic_DNA"/>
</dbReference>
<evidence type="ECO:0000256" key="1">
    <source>
        <dbReference type="ARBA" id="ARBA00022679"/>
    </source>
</evidence>
<feature type="domain" description="Methyltransferase" evidence="2">
    <location>
        <begin position="42"/>
        <end position="135"/>
    </location>
</feature>
<gene>
    <name evidence="3" type="ORF">GGI59_006234</name>
</gene>
<dbReference type="Pfam" id="PF13649">
    <property type="entry name" value="Methyltransf_25"/>
    <property type="match status" value="1"/>
</dbReference>
<evidence type="ECO:0000313" key="4">
    <source>
        <dbReference type="Proteomes" id="UP000528824"/>
    </source>
</evidence>
<sequence>MNFNDVFDERYIRFHDGLIGRASRDVDDIVRMSRAGSQTSFIEIGCGEGRLLRELAKRGFSATGMDASKVMVAEAATRAAAAGQAVDVFEWDIANGPLPKRYDVAISWFTSFGLCDDQACRTVLKSVRESLNHNGIFVMDLVNKDFLLPRLKDAIVVELGTSLMIDRLKYDSRSGHLRTDRIYVEEGKQEGKAIEFSVRLLAFPELRDWLLQAGFSDVELCTGGKDDEPFDRLRVRAST</sequence>
<dbReference type="RefSeq" id="WP_183919743.1">
    <property type="nucleotide sequence ID" value="NZ_JACHBB010000025.1"/>
</dbReference>
<dbReference type="AlphaFoldDB" id="A0A7W9CYK4"/>
<dbReference type="Proteomes" id="UP000528824">
    <property type="component" value="Unassembled WGS sequence"/>
</dbReference>
<accession>A0A7W9CYK4</accession>